<dbReference type="AlphaFoldDB" id="A0A8J5VV55"/>
<accession>A0A8J5VV55</accession>
<evidence type="ECO:0000313" key="1">
    <source>
        <dbReference type="EMBL" id="KAG8072256.1"/>
    </source>
</evidence>
<reference evidence="1" key="2">
    <citation type="submission" date="2021-02" db="EMBL/GenBank/DDBJ databases">
        <authorList>
            <person name="Kimball J.A."/>
            <person name="Haas M.W."/>
            <person name="Macchietto M."/>
            <person name="Kono T."/>
            <person name="Duquette J."/>
            <person name="Shao M."/>
        </authorList>
    </citation>
    <scope>NUCLEOTIDE SEQUENCE</scope>
    <source>
        <tissue evidence="1">Fresh leaf tissue</tissue>
    </source>
</reference>
<dbReference type="EMBL" id="JAAALK010000283">
    <property type="protein sequence ID" value="KAG8072256.1"/>
    <property type="molecule type" value="Genomic_DNA"/>
</dbReference>
<reference evidence="1" key="1">
    <citation type="journal article" date="2021" name="bioRxiv">
        <title>Whole Genome Assembly and Annotation of Northern Wild Rice, Zizania palustris L., Supports a Whole Genome Duplication in the Zizania Genus.</title>
        <authorList>
            <person name="Haas M."/>
            <person name="Kono T."/>
            <person name="Macchietto M."/>
            <person name="Millas R."/>
            <person name="McGilp L."/>
            <person name="Shao M."/>
            <person name="Duquette J."/>
            <person name="Hirsch C.N."/>
            <person name="Kimball J."/>
        </authorList>
    </citation>
    <scope>NUCLEOTIDE SEQUENCE</scope>
    <source>
        <tissue evidence="1">Fresh leaf tissue</tissue>
    </source>
</reference>
<comment type="caution">
    <text evidence="1">The sequence shown here is derived from an EMBL/GenBank/DDBJ whole genome shotgun (WGS) entry which is preliminary data.</text>
</comment>
<organism evidence="1 2">
    <name type="scientific">Zizania palustris</name>
    <name type="common">Northern wild rice</name>
    <dbReference type="NCBI Taxonomy" id="103762"/>
    <lineage>
        <taxon>Eukaryota</taxon>
        <taxon>Viridiplantae</taxon>
        <taxon>Streptophyta</taxon>
        <taxon>Embryophyta</taxon>
        <taxon>Tracheophyta</taxon>
        <taxon>Spermatophyta</taxon>
        <taxon>Magnoliopsida</taxon>
        <taxon>Liliopsida</taxon>
        <taxon>Poales</taxon>
        <taxon>Poaceae</taxon>
        <taxon>BOP clade</taxon>
        <taxon>Oryzoideae</taxon>
        <taxon>Oryzeae</taxon>
        <taxon>Zizaniinae</taxon>
        <taxon>Zizania</taxon>
    </lineage>
</organism>
<gene>
    <name evidence="1" type="ORF">GUJ93_ZPchr0006g44755</name>
</gene>
<dbReference type="Proteomes" id="UP000729402">
    <property type="component" value="Unassembled WGS sequence"/>
</dbReference>
<evidence type="ECO:0000313" key="2">
    <source>
        <dbReference type="Proteomes" id="UP000729402"/>
    </source>
</evidence>
<proteinExistence type="predicted"/>
<keyword evidence="2" id="KW-1185">Reference proteome</keyword>
<protein>
    <submittedName>
        <fullName evidence="1">Uncharacterized protein</fullName>
    </submittedName>
</protein>
<name>A0A8J5VV55_ZIZPA</name>
<sequence>MAGSRGGFELLHVVAPSMMQQLHYLEERHKITGRLLVAFLQVVQLLPQACCLPLPNLSVKNKVLSVSLTY</sequence>